<gene>
    <name evidence="3" type="primary">LOC100374147</name>
</gene>
<reference evidence="3" key="1">
    <citation type="submission" date="2025-08" db="UniProtKB">
        <authorList>
            <consortium name="RefSeq"/>
        </authorList>
    </citation>
    <scope>IDENTIFICATION</scope>
    <source>
        <tissue evidence="3">Testes</tissue>
    </source>
</reference>
<dbReference type="InterPro" id="IPR020339">
    <property type="entry name" value="C20orf85-like"/>
</dbReference>
<dbReference type="PANTHER" id="PTHR31909">
    <property type="entry name" value="CHROMOSOME 20 ORF85 FAMILY MEMBER"/>
    <property type="match status" value="1"/>
</dbReference>
<dbReference type="GeneID" id="100374147"/>
<dbReference type="RefSeq" id="XP_002741931.1">
    <property type="nucleotide sequence ID" value="XM_002741885.2"/>
</dbReference>
<name>A0ABM0H182_SACKO</name>
<dbReference type="Pfam" id="PF14945">
    <property type="entry name" value="LLC1"/>
    <property type="match status" value="1"/>
</dbReference>
<evidence type="ECO:0000313" key="2">
    <source>
        <dbReference type="Proteomes" id="UP000694865"/>
    </source>
</evidence>
<sequence>MDRTVTMTNRSTSAGYRFPVAPRPHSSYHQTCIPAEKKSNPAPAPPQNYSQEVYEKCDAVTQDKIWKQSVSNEQKGLAKWEESWGFLKDYDQKGELKEPEELPEKVSVFSDDHPNTATQVIGSRLKTETAQKMLSLEHRFMSHNRRRTAPDLLCYD</sequence>
<proteinExistence type="predicted"/>
<evidence type="ECO:0000256" key="1">
    <source>
        <dbReference type="SAM" id="MobiDB-lite"/>
    </source>
</evidence>
<dbReference type="PANTHER" id="PTHR31909:SF2">
    <property type="entry name" value="RIKEN CDNA 2410004P03 GENE"/>
    <property type="match status" value="1"/>
</dbReference>
<organism evidence="2 3">
    <name type="scientific">Saccoglossus kowalevskii</name>
    <name type="common">Acorn worm</name>
    <dbReference type="NCBI Taxonomy" id="10224"/>
    <lineage>
        <taxon>Eukaryota</taxon>
        <taxon>Metazoa</taxon>
        <taxon>Hemichordata</taxon>
        <taxon>Enteropneusta</taxon>
        <taxon>Harrimaniidae</taxon>
        <taxon>Saccoglossus</taxon>
    </lineage>
</organism>
<dbReference type="Proteomes" id="UP000694865">
    <property type="component" value="Unplaced"/>
</dbReference>
<keyword evidence="2" id="KW-1185">Reference proteome</keyword>
<accession>A0ABM0H182</accession>
<feature type="region of interest" description="Disordered" evidence="1">
    <location>
        <begin position="1"/>
        <end position="28"/>
    </location>
</feature>
<feature type="compositionally biased region" description="Polar residues" evidence="1">
    <location>
        <begin position="1"/>
        <end position="14"/>
    </location>
</feature>
<protein>
    <submittedName>
        <fullName evidence="3">Uncharacterized protein C2orf50-like isoform 1</fullName>
    </submittedName>
</protein>
<evidence type="ECO:0000313" key="3">
    <source>
        <dbReference type="RefSeq" id="XP_002741931.1"/>
    </source>
</evidence>